<accession>A0A9W6KPW1</accession>
<dbReference type="PANTHER" id="PTHR19848:SF8">
    <property type="entry name" value="F-BOX AND WD REPEAT DOMAIN CONTAINING 7"/>
    <property type="match status" value="1"/>
</dbReference>
<dbReference type="InterPro" id="IPR036322">
    <property type="entry name" value="WD40_repeat_dom_sf"/>
</dbReference>
<dbReference type="RefSeq" id="WP_261961784.1">
    <property type="nucleotide sequence ID" value="NZ_BAAAXA010000001.1"/>
</dbReference>
<evidence type="ECO:0000256" key="1">
    <source>
        <dbReference type="ARBA" id="ARBA00022574"/>
    </source>
</evidence>
<feature type="repeat" description="WD" evidence="3">
    <location>
        <begin position="914"/>
        <end position="955"/>
    </location>
</feature>
<dbReference type="SMART" id="SM00320">
    <property type="entry name" value="WD40"/>
    <property type="match status" value="14"/>
</dbReference>
<sequence length="1281" mass="137970">MADSPMFEPGEDADPVADFKAQLQQFRVDCGGPSFRELERLSKKLGRPQSHSAIQAKVTGSTVPDWPFVETFVQACVRHAGTDKEPDLQLWRDRHTEMLAAAATRGSLPTGAGDPYRGLEAFTERDAVWFHGRRDAVEQVLQGLHNPQSAVLLLGPSGAGKSSLVHAGVLPAVGTGGLPGSDRWFRVSARPGQDLPADLDRAGLPGAGASLPAAVKAKLAGQPVGCRLLLVIDQFEELLTPLSDPEPERVRRQILGQLSAVVGTAGVTLLLVMRDDFYPQLAAQAPDLLQQAVQVNVPASLDVGQLRDIIVEPAITAGLTWDPGLPEQIVADVLADNDKDAARRVPITVLPLLELALYQVWERRAGTRLTRTAYRSVGGVRGALTAWCTAAVEQLAPEERSCAEQVLTALVRPADADRNVPAIRQQVRVDTLRELVASTSGPKAVPAGSAGGLLVERVLATLIRHRIVTTRTLPGPDTISADRSGPDEGRVPVAELIHDAVIRDWPLLRGWVDRDHRFQDWLRRTDERRRHWTRHPTTDDLLHGTDLAEGLGWATQRPLPREITAFLTTSQYHQQARARRARRLNTVLAGLLAVVLVAAGIAVWQWRTAVAAQHVAQSRQLAAQSTALLPTDPDLAGLLAVHAYRISPTDEAAASLYPAAAQPVARTLTGHTDSVYTVAYSPDGHHLASASYDETVRVWDLDTGQSRTLTGHTGPVYTVAYSPDGHHLASASYDQTVRVWDLDTGQSRVLGGYTEAVEAVAYSPDGYHLASAGDDRTVRVWDLNSGQPRVLAGHTERVTAVAYSPDGYHLASASADGTVRVWDLNSSQSRILGGHAAQVFSVVYSPDGRHLASASYDRTVRVWDLDTGQLRTLAGHTYPVTAVAYSPDGYHLASASADRTVRVWDLDTGQSRVLAGHTDSVAAVAYGADGYHLASASYDQTVRVWDLDTGQSRTLTGHTDRVETVAYSPDGHHLASAGAGQDRTVRVWDLDTGQSRIFTGHTDEVYTVAYSPDGRHLASAGEDRTVRVWDLDTGQSRTLTGHTGPVYTVAYSPDGRHLASAGADQIVRVWDLDTGESRIFTGHTDEVYTVAYSPDGRHLASAGLGRTVRVWDLITGQFRTLTGRADSVAAVAYSPDGRHLASASSREVAVRIWDLDTGQSRTLTGHTKSVAAVAYSPDGRHLASAGEDLTVRVWNLDTGQSRTLAGHSYAVTAVAYSPDGRHLASSSDDQTLRVWPDTSSTPAEAADRICANIGRDLTSDERAKYLPSTASGSLACPHSTP</sequence>
<keyword evidence="4" id="KW-1133">Transmembrane helix</keyword>
<dbReference type="PROSITE" id="PS50082">
    <property type="entry name" value="WD_REPEATS_2"/>
    <property type="match status" value="14"/>
</dbReference>
<feature type="repeat" description="WD" evidence="3">
    <location>
        <begin position="832"/>
        <end position="873"/>
    </location>
</feature>
<feature type="repeat" description="WD" evidence="3">
    <location>
        <begin position="1121"/>
        <end position="1163"/>
    </location>
</feature>
<dbReference type="InterPro" id="IPR020472">
    <property type="entry name" value="WD40_PAC1"/>
</dbReference>
<proteinExistence type="predicted"/>
<dbReference type="EMBL" id="BSFP01000056">
    <property type="protein sequence ID" value="GLL05363.1"/>
    <property type="molecule type" value="Genomic_DNA"/>
</dbReference>
<feature type="repeat" description="WD" evidence="3">
    <location>
        <begin position="1080"/>
        <end position="1121"/>
    </location>
</feature>
<feature type="repeat" description="WD" evidence="3">
    <location>
        <begin position="668"/>
        <end position="709"/>
    </location>
</feature>
<dbReference type="SUPFAM" id="SSF50978">
    <property type="entry name" value="WD40 repeat-like"/>
    <property type="match status" value="2"/>
</dbReference>
<keyword evidence="4" id="KW-0472">Membrane</keyword>
<dbReference type="PROSITE" id="PS50294">
    <property type="entry name" value="WD_REPEATS_REGION"/>
    <property type="match status" value="14"/>
</dbReference>
<dbReference type="PANTHER" id="PTHR19848">
    <property type="entry name" value="WD40 REPEAT PROTEIN"/>
    <property type="match status" value="1"/>
</dbReference>
<comment type="caution">
    <text evidence="6">The sequence shown here is derived from an EMBL/GenBank/DDBJ whole genome shotgun (WGS) entry which is preliminary data.</text>
</comment>
<dbReference type="PRINTS" id="PR00320">
    <property type="entry name" value="GPROTEINBRPT"/>
</dbReference>
<feature type="repeat" description="WD" evidence="3">
    <location>
        <begin position="873"/>
        <end position="914"/>
    </location>
</feature>
<dbReference type="InterPro" id="IPR015943">
    <property type="entry name" value="WD40/YVTN_repeat-like_dom_sf"/>
</dbReference>
<dbReference type="Pfam" id="PF20703">
    <property type="entry name" value="nSTAND1"/>
    <property type="match status" value="1"/>
</dbReference>
<evidence type="ECO:0000256" key="3">
    <source>
        <dbReference type="PROSITE-ProRule" id="PRU00221"/>
    </source>
</evidence>
<keyword evidence="4" id="KW-0812">Transmembrane</keyword>
<keyword evidence="1 3" id="KW-0853">WD repeat</keyword>
<dbReference type="CDD" id="cd00200">
    <property type="entry name" value="WD40"/>
    <property type="match status" value="3"/>
</dbReference>
<feature type="repeat" description="WD" evidence="3">
    <location>
        <begin position="1163"/>
        <end position="1204"/>
    </location>
</feature>
<dbReference type="InterPro" id="IPR019775">
    <property type="entry name" value="WD40_repeat_CS"/>
</dbReference>
<evidence type="ECO:0000313" key="7">
    <source>
        <dbReference type="Proteomes" id="UP001143480"/>
    </source>
</evidence>
<dbReference type="Proteomes" id="UP001143480">
    <property type="component" value="Unassembled WGS sequence"/>
</dbReference>
<feature type="repeat" description="WD" evidence="3">
    <location>
        <begin position="750"/>
        <end position="791"/>
    </location>
</feature>
<organism evidence="6 7">
    <name type="scientific">Dactylosporangium matsuzakiense</name>
    <dbReference type="NCBI Taxonomy" id="53360"/>
    <lineage>
        <taxon>Bacteria</taxon>
        <taxon>Bacillati</taxon>
        <taxon>Actinomycetota</taxon>
        <taxon>Actinomycetes</taxon>
        <taxon>Micromonosporales</taxon>
        <taxon>Micromonosporaceae</taxon>
        <taxon>Dactylosporangium</taxon>
    </lineage>
</organism>
<feature type="repeat" description="WD" evidence="3">
    <location>
        <begin position="709"/>
        <end position="750"/>
    </location>
</feature>
<gene>
    <name evidence="6" type="ORF">GCM10017581_071100</name>
</gene>
<evidence type="ECO:0000256" key="2">
    <source>
        <dbReference type="ARBA" id="ARBA00022737"/>
    </source>
</evidence>
<protein>
    <recommendedName>
        <fullName evidence="5">Novel STAND NTPase 1 domain-containing protein</fullName>
    </recommendedName>
</protein>
<name>A0A9W6KPW1_9ACTN</name>
<evidence type="ECO:0000256" key="4">
    <source>
        <dbReference type="SAM" id="Phobius"/>
    </source>
</evidence>
<feature type="transmembrane region" description="Helical" evidence="4">
    <location>
        <begin position="254"/>
        <end position="272"/>
    </location>
</feature>
<dbReference type="InterPro" id="IPR049052">
    <property type="entry name" value="nSTAND1"/>
</dbReference>
<reference evidence="6" key="2">
    <citation type="submission" date="2023-01" db="EMBL/GenBank/DDBJ databases">
        <authorList>
            <person name="Sun Q."/>
            <person name="Evtushenko L."/>
        </authorList>
    </citation>
    <scope>NUCLEOTIDE SEQUENCE</scope>
    <source>
        <strain evidence="6">VKM Ac-1321</strain>
    </source>
</reference>
<feature type="repeat" description="WD" evidence="3">
    <location>
        <begin position="955"/>
        <end position="998"/>
    </location>
</feature>
<evidence type="ECO:0000313" key="6">
    <source>
        <dbReference type="EMBL" id="GLL05363.1"/>
    </source>
</evidence>
<dbReference type="SUPFAM" id="SSF52540">
    <property type="entry name" value="P-loop containing nucleoside triphosphate hydrolases"/>
    <property type="match status" value="1"/>
</dbReference>
<feature type="repeat" description="WD" evidence="3">
    <location>
        <begin position="1039"/>
        <end position="1080"/>
    </location>
</feature>
<feature type="transmembrane region" description="Helical" evidence="4">
    <location>
        <begin position="587"/>
        <end position="606"/>
    </location>
</feature>
<dbReference type="InterPro" id="IPR027417">
    <property type="entry name" value="P-loop_NTPase"/>
</dbReference>
<feature type="domain" description="Novel STAND NTPase 1" evidence="5">
    <location>
        <begin position="115"/>
        <end position="537"/>
    </location>
</feature>
<keyword evidence="2" id="KW-0677">Repeat</keyword>
<dbReference type="PROSITE" id="PS00678">
    <property type="entry name" value="WD_REPEATS_1"/>
    <property type="match status" value="11"/>
</dbReference>
<evidence type="ECO:0000259" key="5">
    <source>
        <dbReference type="Pfam" id="PF20703"/>
    </source>
</evidence>
<feature type="repeat" description="WD" evidence="3">
    <location>
        <begin position="998"/>
        <end position="1039"/>
    </location>
</feature>
<dbReference type="Gene3D" id="2.130.10.10">
    <property type="entry name" value="YVTN repeat-like/Quinoprotein amine dehydrogenase"/>
    <property type="match status" value="4"/>
</dbReference>
<keyword evidence="7" id="KW-1185">Reference proteome</keyword>
<reference evidence="6" key="1">
    <citation type="journal article" date="2014" name="Int. J. Syst. Evol. Microbiol.">
        <title>Complete genome sequence of Corynebacterium casei LMG S-19264T (=DSM 44701T), isolated from a smear-ripened cheese.</title>
        <authorList>
            <consortium name="US DOE Joint Genome Institute (JGI-PGF)"/>
            <person name="Walter F."/>
            <person name="Albersmeier A."/>
            <person name="Kalinowski J."/>
            <person name="Ruckert C."/>
        </authorList>
    </citation>
    <scope>NUCLEOTIDE SEQUENCE</scope>
    <source>
        <strain evidence="6">VKM Ac-1321</strain>
    </source>
</reference>
<dbReference type="Pfam" id="PF00400">
    <property type="entry name" value="WD40"/>
    <property type="match status" value="14"/>
</dbReference>
<dbReference type="InterPro" id="IPR001680">
    <property type="entry name" value="WD40_rpt"/>
</dbReference>
<feature type="repeat" description="WD" evidence="3">
    <location>
        <begin position="1204"/>
        <end position="1235"/>
    </location>
</feature>
<feature type="repeat" description="WD" evidence="3">
    <location>
        <begin position="791"/>
        <end position="832"/>
    </location>
</feature>